<proteinExistence type="predicted"/>
<feature type="domain" description="Phage tail fibre protein N-terminal" evidence="1">
    <location>
        <begin position="2"/>
        <end position="92"/>
    </location>
</feature>
<dbReference type="InterPro" id="IPR022225">
    <property type="entry name" value="Phage_tail_fibre_N"/>
</dbReference>
<dbReference type="Pfam" id="PF12571">
    <property type="entry name" value="Phage_tail_fib"/>
    <property type="match status" value="1"/>
</dbReference>
<dbReference type="AlphaFoldDB" id="A0A485B7Y9"/>
<evidence type="ECO:0000313" key="3">
    <source>
        <dbReference type="Proteomes" id="UP000332594"/>
    </source>
</evidence>
<protein>
    <submittedName>
        <fullName evidence="2">Tail fiber protein</fullName>
    </submittedName>
</protein>
<reference evidence="2 3" key="1">
    <citation type="submission" date="2019-03" db="EMBL/GenBank/DDBJ databases">
        <authorList>
            <consortium name="Pathogen Informatics"/>
        </authorList>
    </citation>
    <scope>NUCLEOTIDE SEQUENCE [LARGE SCALE GENOMIC DNA]</scope>
    <source>
        <strain evidence="2 3">NCTC13038</strain>
    </source>
</reference>
<dbReference type="EMBL" id="CAADJG010000002">
    <property type="protein sequence ID" value="VFS69130.1"/>
    <property type="molecule type" value="Genomic_DNA"/>
</dbReference>
<evidence type="ECO:0000313" key="2">
    <source>
        <dbReference type="EMBL" id="VFS69130.1"/>
    </source>
</evidence>
<accession>A0A485B7Y9</accession>
<dbReference type="Proteomes" id="UP000332594">
    <property type="component" value="Unassembled WGS sequence"/>
</dbReference>
<gene>
    <name evidence="2" type="ORF">NCTC13038_01640</name>
</gene>
<sequence length="93" mass="10148">MVNNNAVVYSVVMGADVGDFDFNWVGLVNKDNNVVAMIVHAPTQKKIKTATGQQGNVLTRSFLMEYNGASEQTQIITPADTWQIDFTARLNGG</sequence>
<organism evidence="2 3">
    <name type="scientific">Raoultella terrigena</name>
    <name type="common">Klebsiella terrigena</name>
    <dbReference type="NCBI Taxonomy" id="577"/>
    <lineage>
        <taxon>Bacteria</taxon>
        <taxon>Pseudomonadati</taxon>
        <taxon>Pseudomonadota</taxon>
        <taxon>Gammaproteobacteria</taxon>
        <taxon>Enterobacterales</taxon>
        <taxon>Enterobacteriaceae</taxon>
        <taxon>Klebsiella/Raoultella group</taxon>
        <taxon>Raoultella</taxon>
    </lineage>
</organism>
<name>A0A485B7Y9_RAOTE</name>
<evidence type="ECO:0000259" key="1">
    <source>
        <dbReference type="Pfam" id="PF12571"/>
    </source>
</evidence>